<feature type="domain" description="SbsA Ig-like" evidence="4">
    <location>
        <begin position="389"/>
        <end position="502"/>
    </location>
</feature>
<dbReference type="AlphaFoldDB" id="A0A7C9L9U6"/>
<accession>A0A7C9L9U6</accession>
<dbReference type="Proteomes" id="UP000483078">
    <property type="component" value="Unassembled WGS sequence"/>
</dbReference>
<evidence type="ECO:0000313" key="5">
    <source>
        <dbReference type="EMBL" id="MTJ03498.1"/>
    </source>
</evidence>
<dbReference type="RefSeq" id="WP_273247984.1">
    <property type="nucleotide sequence ID" value="NZ_VENJ01000002.1"/>
</dbReference>
<evidence type="ECO:0000256" key="1">
    <source>
        <dbReference type="ARBA" id="ARBA00022729"/>
    </source>
</evidence>
<comment type="caution">
    <text evidence="5">The sequence shown here is derived from an EMBL/GenBank/DDBJ whole genome shotgun (WGS) entry which is preliminary data.</text>
</comment>
<sequence length="950" mass="102529">MIKSRAPGPALIRHGIAALLALAAASGGVMAQGECGPDAPPPVPLCTVAGMLEAMNPSQTLDVFGNLNPAAFAGGANRDLMPGQASMSFAGGLSAGGAACARHLSARRLGGTEGVPGIDAGTADMLADMIGEDVDIPTASGGTRQTIFEVFSPNIISYQGGGLGQPLSLRHGGIGGWPRNSGAHLVIALKGAGPGDLKAGETYPTKAVGSSGTGTASGLYSAWTGQIRPRPYLPPNTENQRREQEFEKRTCHRLRRQFLSNMEAAGVPLGSTTGRQVRDMDCDSDGIGQAGTRTTATGGSLAGTVTIDQITETAVIGRFDLSGTAKIERQTRSWSTRGPGRVDVDRDTDTGALSVSGRFAAPNMRNMGFTRPPFEVAQAPTSNAGPGAQLRLTSYRPRRDAKNLPWDNPGIRLRFNRPLDPASVVPGAVTLETGLADGQGGAVMAPVKVRPRLAGADTVIVTPRKPLRDGVRYRVTVRAGPNGLHGTEGAFLPVDQVWGFDTMVDLDDSDPLSAGLADHLAQTEGIESDTIQVATNARLVRGKPAVIRTYAKWRADPQIAPAWQVTSFPAHVRARPGAAPDAPLLTPEARDVTIRRPDDFTDHERRMARNSINLYGWTPDYQELRTVRTEIEPIRDCAESPRIFSGSEKVAWDPLDRDLKIGYVFARVGPWYDFIPQNMIKEGALTAKRAARYMEQVFPVQSAEMTEAPAPPPDPNLNDKLVAAIDKTYQFELLSETFSKDTMGTLKWLNSVLANPPAMTERLRKRDHIRTELLNHVQDHLVANGAYDGYDLVVIYMPYEWMKLLGVTISPRVDQQDNPTAEAAQPFIGMSLTKALTGRKRIANSAAVTHEVGHAFGLGHPSLQGSADSVNAARDRHENTRWKGIEGMRMDPDGQHAFNKSYEDGNAESEDELLPLMFPRTQVKETLFITRRNYDVMLKNLKKDFISLSP</sequence>
<gene>
    <name evidence="5" type="ORF">FH759_02215</name>
</gene>
<evidence type="ECO:0000313" key="6">
    <source>
        <dbReference type="Proteomes" id="UP000483078"/>
    </source>
</evidence>
<feature type="compositionally biased region" description="Basic and acidic residues" evidence="2">
    <location>
        <begin position="340"/>
        <end position="349"/>
    </location>
</feature>
<dbReference type="SUPFAM" id="SSF55486">
    <property type="entry name" value="Metalloproteases ('zincins'), catalytic domain"/>
    <property type="match status" value="1"/>
</dbReference>
<protein>
    <recommendedName>
        <fullName evidence="4">SbsA Ig-like domain-containing protein</fullName>
    </recommendedName>
</protein>
<feature type="signal peptide" evidence="3">
    <location>
        <begin position="1"/>
        <end position="31"/>
    </location>
</feature>
<dbReference type="EMBL" id="VENJ01000002">
    <property type="protein sequence ID" value="MTJ03498.1"/>
    <property type="molecule type" value="Genomic_DNA"/>
</dbReference>
<feature type="compositionally biased region" description="Basic and acidic residues" evidence="2">
    <location>
        <begin position="873"/>
        <end position="894"/>
    </location>
</feature>
<keyword evidence="1 3" id="KW-0732">Signal</keyword>
<evidence type="ECO:0000256" key="3">
    <source>
        <dbReference type="SAM" id="SignalP"/>
    </source>
</evidence>
<proteinExistence type="predicted"/>
<evidence type="ECO:0000256" key="2">
    <source>
        <dbReference type="SAM" id="MobiDB-lite"/>
    </source>
</evidence>
<dbReference type="Pfam" id="PF13205">
    <property type="entry name" value="Big_5"/>
    <property type="match status" value="1"/>
</dbReference>
<name>A0A7C9L9U6_9RHOB</name>
<feature type="region of interest" description="Disordered" evidence="2">
    <location>
        <begin position="866"/>
        <end position="906"/>
    </location>
</feature>
<evidence type="ECO:0000259" key="4">
    <source>
        <dbReference type="Pfam" id="PF13205"/>
    </source>
</evidence>
<reference evidence="5 6" key="1">
    <citation type="submission" date="2019-06" db="EMBL/GenBank/DDBJ databases">
        <title>Enrichment of Autotrophic Halophilic Microorganisms from Red Sea Brine Pool Using Microbial Electrosynthesis System.</title>
        <authorList>
            <person name="Alqahtani M.F."/>
            <person name="Bajracharya S."/>
            <person name="Katuri K.P."/>
            <person name="Ali M."/>
            <person name="Saikaly P.E."/>
        </authorList>
    </citation>
    <scope>NUCLEOTIDE SEQUENCE [LARGE SCALE GENOMIC DNA]</scope>
    <source>
        <strain evidence="5">MES6</strain>
    </source>
</reference>
<feature type="region of interest" description="Disordered" evidence="2">
    <location>
        <begin position="330"/>
        <end position="349"/>
    </location>
</feature>
<feature type="chain" id="PRO_5028877973" description="SbsA Ig-like domain-containing protein" evidence="3">
    <location>
        <begin position="32"/>
        <end position="950"/>
    </location>
</feature>
<organism evidence="5 6">
    <name type="scientific">Sediminimonas qiaohouensis</name>
    <dbReference type="NCBI Taxonomy" id="552061"/>
    <lineage>
        <taxon>Bacteria</taxon>
        <taxon>Pseudomonadati</taxon>
        <taxon>Pseudomonadota</taxon>
        <taxon>Alphaproteobacteria</taxon>
        <taxon>Rhodobacterales</taxon>
        <taxon>Roseobacteraceae</taxon>
        <taxon>Sediminimonas</taxon>
    </lineage>
</organism>
<dbReference type="InterPro" id="IPR032812">
    <property type="entry name" value="SbsA_Ig"/>
</dbReference>